<evidence type="ECO:0000313" key="2">
    <source>
        <dbReference type="EMBL" id="SPO36697.1"/>
    </source>
</evidence>
<feature type="region of interest" description="Disordered" evidence="1">
    <location>
        <begin position="104"/>
        <end position="129"/>
    </location>
</feature>
<evidence type="ECO:0000313" key="3">
    <source>
        <dbReference type="Proteomes" id="UP000323386"/>
    </source>
</evidence>
<accession>A0A5C3EZ47</accession>
<dbReference type="AlphaFoldDB" id="A0A5C3EZ47"/>
<dbReference type="EMBL" id="OOIP01000005">
    <property type="protein sequence ID" value="SPO36697.1"/>
    <property type="molecule type" value="Genomic_DNA"/>
</dbReference>
<proteinExistence type="predicted"/>
<evidence type="ECO:0000256" key="1">
    <source>
        <dbReference type="SAM" id="MobiDB-lite"/>
    </source>
</evidence>
<reference evidence="2 3" key="1">
    <citation type="submission" date="2018-03" db="EMBL/GenBank/DDBJ databases">
        <authorList>
            <person name="Guldener U."/>
        </authorList>
    </citation>
    <scope>NUCLEOTIDE SEQUENCE [LARGE SCALE GENOMIC DNA]</scope>
    <source>
        <strain evidence="2 3">DAOM196992</strain>
    </source>
</reference>
<name>A0A5C3EZ47_9BASI</name>
<sequence>MPPLAREAWAVSVWSLGGAGVGARWLARLPACLPACLLDLLASALLRGMSLDQQQAGSKRKVGSAPFVPTLALTTHPGPLSLLPACVPACRPAGLLACSAVGRPPRRRRPMPMAPLPADDDVDHNRARRKQARSARCLAGLPCRLTSTTLASACHRPPRFRLKPSLAAPRSALPRPP</sequence>
<gene>
    <name evidence="2" type="ORF">PSFLO_02168</name>
</gene>
<keyword evidence="3" id="KW-1185">Reference proteome</keyword>
<protein>
    <submittedName>
        <fullName evidence="2">Uncharacterized protein</fullName>
    </submittedName>
</protein>
<dbReference type="Proteomes" id="UP000323386">
    <property type="component" value="Unassembled WGS sequence"/>
</dbReference>
<organism evidence="2 3">
    <name type="scientific">Pseudozyma flocculosa</name>
    <dbReference type="NCBI Taxonomy" id="84751"/>
    <lineage>
        <taxon>Eukaryota</taxon>
        <taxon>Fungi</taxon>
        <taxon>Dikarya</taxon>
        <taxon>Basidiomycota</taxon>
        <taxon>Ustilaginomycotina</taxon>
        <taxon>Ustilaginomycetes</taxon>
        <taxon>Ustilaginales</taxon>
        <taxon>Ustilaginaceae</taxon>
        <taxon>Pseudozyma</taxon>
    </lineage>
</organism>